<dbReference type="SUPFAM" id="SSF51316">
    <property type="entry name" value="Mss4-like"/>
    <property type="match status" value="1"/>
</dbReference>
<dbReference type="EMBL" id="MWIO01000043">
    <property type="protein sequence ID" value="THD06199.1"/>
    <property type="molecule type" value="Genomic_DNA"/>
</dbReference>
<dbReference type="Gene3D" id="3.90.1590.10">
    <property type="entry name" value="glutathione-dependent formaldehyde- activating enzyme (gfa)"/>
    <property type="match status" value="1"/>
</dbReference>
<dbReference type="InterPro" id="IPR011057">
    <property type="entry name" value="Mss4-like_sf"/>
</dbReference>
<comment type="similarity">
    <text evidence="1">Belongs to the Gfa family.</text>
</comment>
<keyword evidence="4" id="KW-0456">Lyase</keyword>
<evidence type="ECO:0000256" key="1">
    <source>
        <dbReference type="ARBA" id="ARBA00005495"/>
    </source>
</evidence>
<evidence type="ECO:0000256" key="3">
    <source>
        <dbReference type="ARBA" id="ARBA00022833"/>
    </source>
</evidence>
<proteinExistence type="inferred from homology"/>
<dbReference type="PANTHER" id="PTHR33337:SF40">
    <property type="entry name" value="CENP-V_GFA DOMAIN-CONTAINING PROTEIN-RELATED"/>
    <property type="match status" value="1"/>
</dbReference>
<feature type="domain" description="CENP-V/GFA" evidence="5">
    <location>
        <begin position="4"/>
        <end position="114"/>
    </location>
</feature>
<keyword evidence="7" id="KW-1185">Reference proteome</keyword>
<dbReference type="Pfam" id="PF04828">
    <property type="entry name" value="GFA"/>
    <property type="match status" value="1"/>
</dbReference>
<reference evidence="6 7" key="1">
    <citation type="submission" date="2017-02" db="EMBL/GenBank/DDBJ databases">
        <title>Whole genome sequencing of Rhodanobacter lindaniclasticus DSM 17932.</title>
        <authorList>
            <person name="Kumar S."/>
            <person name="Patil P."/>
            <person name="Patil P.B."/>
        </authorList>
    </citation>
    <scope>NUCLEOTIDE SEQUENCE [LARGE SCALE GENOMIC DNA]</scope>
    <source>
        <strain evidence="6 7">DSM 17932</strain>
    </source>
</reference>
<dbReference type="GO" id="GO:0016846">
    <property type="term" value="F:carbon-sulfur lyase activity"/>
    <property type="evidence" value="ECO:0007669"/>
    <property type="project" value="InterPro"/>
</dbReference>
<evidence type="ECO:0000256" key="4">
    <source>
        <dbReference type="ARBA" id="ARBA00023239"/>
    </source>
</evidence>
<sequence length="131" mass="14418">MTDRQATCRCGKLVVRTRGEPVRVSICHCLACQQRTGSVFGMQARFPSDAVTIEGQGREYAQAGDSGSIAHFRFCGDCGATVCWQADALPGFVTVAVGAFADPHFPPPRVSVYEERKHAWLRLPDDMEHFD</sequence>
<dbReference type="PROSITE" id="PS51891">
    <property type="entry name" value="CENP_V_GFA"/>
    <property type="match status" value="1"/>
</dbReference>
<dbReference type="PANTHER" id="PTHR33337">
    <property type="entry name" value="GFA DOMAIN-CONTAINING PROTEIN"/>
    <property type="match status" value="1"/>
</dbReference>
<gene>
    <name evidence="6" type="ORF">B1991_14070</name>
</gene>
<dbReference type="InterPro" id="IPR006913">
    <property type="entry name" value="CENP-V/GFA"/>
</dbReference>
<keyword evidence="3" id="KW-0862">Zinc</keyword>
<protein>
    <submittedName>
        <fullName evidence="6">Aldehyde-activating protein</fullName>
    </submittedName>
</protein>
<evidence type="ECO:0000256" key="2">
    <source>
        <dbReference type="ARBA" id="ARBA00022723"/>
    </source>
</evidence>
<name>A0A4S3KCU6_9GAMM</name>
<evidence type="ECO:0000313" key="6">
    <source>
        <dbReference type="EMBL" id="THD06199.1"/>
    </source>
</evidence>
<organism evidence="6 7">
    <name type="scientific">Rhodanobacter lindaniclasticus</name>
    <dbReference type="NCBI Taxonomy" id="75310"/>
    <lineage>
        <taxon>Bacteria</taxon>
        <taxon>Pseudomonadati</taxon>
        <taxon>Pseudomonadota</taxon>
        <taxon>Gammaproteobacteria</taxon>
        <taxon>Lysobacterales</taxon>
        <taxon>Rhodanobacteraceae</taxon>
        <taxon>Rhodanobacter</taxon>
    </lineage>
</organism>
<dbReference type="GO" id="GO:0046872">
    <property type="term" value="F:metal ion binding"/>
    <property type="evidence" value="ECO:0007669"/>
    <property type="project" value="UniProtKB-KW"/>
</dbReference>
<evidence type="ECO:0000259" key="5">
    <source>
        <dbReference type="PROSITE" id="PS51891"/>
    </source>
</evidence>
<dbReference type="Proteomes" id="UP000306317">
    <property type="component" value="Unassembled WGS sequence"/>
</dbReference>
<keyword evidence="2" id="KW-0479">Metal-binding</keyword>
<dbReference type="OrthoDB" id="7765631at2"/>
<comment type="caution">
    <text evidence="6">The sequence shown here is derived from an EMBL/GenBank/DDBJ whole genome shotgun (WGS) entry which is preliminary data.</text>
</comment>
<dbReference type="RefSeq" id="WP_136259312.1">
    <property type="nucleotide sequence ID" value="NZ_MWIO01000043.1"/>
</dbReference>
<evidence type="ECO:0000313" key="7">
    <source>
        <dbReference type="Proteomes" id="UP000306317"/>
    </source>
</evidence>
<accession>A0A4S3KCU6</accession>
<dbReference type="AlphaFoldDB" id="A0A4S3KCU6"/>